<dbReference type="Proteomes" id="UP001576780">
    <property type="component" value="Unassembled WGS sequence"/>
</dbReference>
<accession>A0ABV4WEU1</accession>
<protein>
    <submittedName>
        <fullName evidence="1">Uncharacterized protein</fullName>
    </submittedName>
</protein>
<evidence type="ECO:0000313" key="2">
    <source>
        <dbReference type="Proteomes" id="UP001576780"/>
    </source>
</evidence>
<name>A0ABV4WEU1_9CYAN</name>
<evidence type="ECO:0000313" key="1">
    <source>
        <dbReference type="EMBL" id="MFB2833604.1"/>
    </source>
</evidence>
<dbReference type="EMBL" id="JBHFNT010000040">
    <property type="protein sequence ID" value="MFB2833604.1"/>
    <property type="molecule type" value="Genomic_DNA"/>
</dbReference>
<reference evidence="1 2" key="1">
    <citation type="submission" date="2024-09" db="EMBL/GenBank/DDBJ databases">
        <title>Floridaenema gen nov. (Aerosakkonemataceae, Aerosakkonematales ord. nov., Cyanobacteria) from benthic tropical and subtropical fresh waters, with the description of four new species.</title>
        <authorList>
            <person name="Moretto J.A."/>
            <person name="Berthold D.E."/>
            <person name="Lefler F.W."/>
            <person name="Huang I.-S."/>
            <person name="Laughinghouse H. IV."/>
        </authorList>
    </citation>
    <scope>NUCLEOTIDE SEQUENCE [LARGE SCALE GENOMIC DNA]</scope>
    <source>
        <strain evidence="1 2">BLCC-F167</strain>
    </source>
</reference>
<organism evidence="1 2">
    <name type="scientific">Floridaenema evergladense BLCC-F167</name>
    <dbReference type="NCBI Taxonomy" id="3153639"/>
    <lineage>
        <taxon>Bacteria</taxon>
        <taxon>Bacillati</taxon>
        <taxon>Cyanobacteriota</taxon>
        <taxon>Cyanophyceae</taxon>
        <taxon>Oscillatoriophycideae</taxon>
        <taxon>Aerosakkonematales</taxon>
        <taxon>Aerosakkonemataceae</taxon>
        <taxon>Floridanema</taxon>
        <taxon>Floridanema evergladense</taxon>
    </lineage>
</organism>
<proteinExistence type="predicted"/>
<keyword evidence="2" id="KW-1185">Reference proteome</keyword>
<dbReference type="RefSeq" id="WP_413276060.1">
    <property type="nucleotide sequence ID" value="NZ_JBHFNT010000040.1"/>
</dbReference>
<comment type="caution">
    <text evidence="1">The sequence shown here is derived from an EMBL/GenBank/DDBJ whole genome shotgun (WGS) entry which is preliminary data.</text>
</comment>
<gene>
    <name evidence="1" type="ORF">ACE1CA_03630</name>
</gene>
<sequence length="80" mass="9058">MKIQALDIKMGDRIIAYCNNKMQICTVKRILDSGQTNNITLSVFTSDHYRISVSRTVRFKRDALVDLVGAKITDKNEPIA</sequence>